<dbReference type="PANTHER" id="PTHR37944">
    <property type="entry name" value="PORIN B"/>
    <property type="match status" value="1"/>
</dbReference>
<dbReference type="InterPro" id="IPR052932">
    <property type="entry name" value="OprB_Porin"/>
</dbReference>
<dbReference type="Gene3D" id="2.40.160.180">
    <property type="entry name" value="Carbohydrate-selective porin OprB"/>
    <property type="match status" value="1"/>
</dbReference>
<dbReference type="GO" id="GO:0008643">
    <property type="term" value="P:carbohydrate transport"/>
    <property type="evidence" value="ECO:0007669"/>
    <property type="project" value="InterPro"/>
</dbReference>
<dbReference type="EMBL" id="JACHXV010000007">
    <property type="protein sequence ID" value="MBB3174357.1"/>
    <property type="molecule type" value="Genomic_DNA"/>
</dbReference>
<comment type="caution">
    <text evidence="3">The sequence shown here is derived from an EMBL/GenBank/DDBJ whole genome shotgun (WGS) entry which is preliminary data.</text>
</comment>
<keyword evidence="4" id="KW-1185">Reference proteome</keyword>
<evidence type="ECO:0000313" key="4">
    <source>
        <dbReference type="Proteomes" id="UP000557688"/>
    </source>
</evidence>
<evidence type="ECO:0000256" key="2">
    <source>
        <dbReference type="RuleBase" id="RU363072"/>
    </source>
</evidence>
<dbReference type="InterPro" id="IPR038673">
    <property type="entry name" value="OprB_sf"/>
</dbReference>
<dbReference type="AlphaFoldDB" id="A0A839UX13"/>
<proteinExistence type="inferred from homology"/>
<protein>
    <submittedName>
        <fullName evidence="3">Porin</fullName>
    </submittedName>
</protein>
<evidence type="ECO:0000313" key="3">
    <source>
        <dbReference type="EMBL" id="MBB3174357.1"/>
    </source>
</evidence>
<comment type="similarity">
    <text evidence="1 2">Belongs to the OprB family.</text>
</comment>
<dbReference type="GO" id="GO:0015288">
    <property type="term" value="F:porin activity"/>
    <property type="evidence" value="ECO:0007669"/>
    <property type="project" value="InterPro"/>
</dbReference>
<keyword evidence="2" id="KW-0732">Signal</keyword>
<feature type="chain" id="PRO_5033109434" evidence="2">
    <location>
        <begin position="21"/>
        <end position="505"/>
    </location>
</feature>
<gene>
    <name evidence="3" type="ORF">FHR90_002198</name>
</gene>
<feature type="signal peptide" evidence="2">
    <location>
        <begin position="1"/>
        <end position="20"/>
    </location>
</feature>
<dbReference type="PANTHER" id="PTHR37944:SF1">
    <property type="entry name" value="PORIN B"/>
    <property type="match status" value="1"/>
</dbReference>
<organism evidence="3 4">
    <name type="scientific">Endobacter medicaginis</name>
    <dbReference type="NCBI Taxonomy" id="1181271"/>
    <lineage>
        <taxon>Bacteria</taxon>
        <taxon>Pseudomonadati</taxon>
        <taxon>Pseudomonadota</taxon>
        <taxon>Alphaproteobacteria</taxon>
        <taxon>Acetobacterales</taxon>
        <taxon>Acetobacteraceae</taxon>
        <taxon>Endobacter</taxon>
    </lineage>
</organism>
<dbReference type="RefSeq" id="WP_246330201.1">
    <property type="nucleotide sequence ID" value="NZ_JABXXQ010000251.1"/>
</dbReference>
<evidence type="ECO:0000256" key="1">
    <source>
        <dbReference type="ARBA" id="ARBA00008769"/>
    </source>
</evidence>
<sequence>MRNVCILAAMGVLSLPTLHAQPAPPVVPTGTVRISGSAKGSATQLPKHPASLWGSPYDRSLDTLGIARVPPPPLVPEPFLPQSLAAWLKQKTFTGNWGGERVRLDNEGIDFVGRYFQETSGNPVGGSAQALRYAHEVALGADVNFAQLTGTNYGMLHVLITERAGLGLVNTLPALDSPQEIYGGGQTVRLSRLSWEREFGRYLETELGWMNTEDEFAQSNLHWGLNLYCQFQSDALCGVPEAVYNNAAYSYYPTAVPAARIRLFPFGDHRMMIAAGIYSADPTIVNSHNGWKLGLHGATGTYIPVQVGWHFGGTDTKGALPTNIVIGGYRDSSEVDNVVAAQLKAIEPTGASLGELPAQQIRGRFGGWVQAEHMLQRDAHDPARGTVAFATFIWGDPRTAISPYYVTFGLVRHGTFASRPDDTFSIGGKLDFVNRKLADYVSTQQLAGNTTLLRPSSEHAVEMNYGWHPAGWLLIRPGLQYYWHPGGTNRTPNALLLDLETGVTF</sequence>
<accession>A0A839UX13</accession>
<dbReference type="Pfam" id="PF04966">
    <property type="entry name" value="OprB"/>
    <property type="match status" value="1"/>
</dbReference>
<dbReference type="GO" id="GO:0016020">
    <property type="term" value="C:membrane"/>
    <property type="evidence" value="ECO:0007669"/>
    <property type="project" value="InterPro"/>
</dbReference>
<dbReference type="Proteomes" id="UP000557688">
    <property type="component" value="Unassembled WGS sequence"/>
</dbReference>
<name>A0A839UX13_9PROT</name>
<dbReference type="InterPro" id="IPR007049">
    <property type="entry name" value="Carb-sel_porin_OprB"/>
</dbReference>
<reference evidence="3 4" key="1">
    <citation type="submission" date="2020-08" db="EMBL/GenBank/DDBJ databases">
        <title>Genomic Encyclopedia of Type Strains, Phase III (KMG-III): the genomes of soil and plant-associated and newly described type strains.</title>
        <authorList>
            <person name="Whitman W."/>
        </authorList>
    </citation>
    <scope>NUCLEOTIDE SEQUENCE [LARGE SCALE GENOMIC DNA]</scope>
    <source>
        <strain evidence="3 4">CECT 8088</strain>
    </source>
</reference>